<reference evidence="2" key="1">
    <citation type="submission" date="2018-09" db="EMBL/GenBank/DDBJ databases">
        <authorList>
            <person name="Livingstone P.G."/>
            <person name="Whitworth D.E."/>
        </authorList>
    </citation>
    <scope>NUCLEOTIDE SEQUENCE [LARGE SCALE GENOMIC DNA]</scope>
    <source>
        <strain evidence="2">CA040B</strain>
    </source>
</reference>
<comment type="caution">
    <text evidence="1">The sequence shown here is derived from an EMBL/GenBank/DDBJ whole genome shotgun (WGS) entry which is preliminary data.</text>
</comment>
<dbReference type="Proteomes" id="UP000273405">
    <property type="component" value="Unassembled WGS sequence"/>
</dbReference>
<gene>
    <name evidence="1" type="ORF">D7X12_28895</name>
</gene>
<dbReference type="EMBL" id="RAWG01000229">
    <property type="protein sequence ID" value="RKH37645.1"/>
    <property type="molecule type" value="Genomic_DNA"/>
</dbReference>
<name>A0A3A8N934_9BACT</name>
<proteinExistence type="predicted"/>
<dbReference type="AlphaFoldDB" id="A0A3A8N934"/>
<dbReference type="GO" id="GO:0003700">
    <property type="term" value="F:DNA-binding transcription factor activity"/>
    <property type="evidence" value="ECO:0007669"/>
    <property type="project" value="InterPro"/>
</dbReference>
<dbReference type="RefSeq" id="WP_120628484.1">
    <property type="nucleotide sequence ID" value="NZ_RAWG01000229.1"/>
</dbReference>
<evidence type="ECO:0000313" key="2">
    <source>
        <dbReference type="Proteomes" id="UP000273405"/>
    </source>
</evidence>
<keyword evidence="2" id="KW-1185">Reference proteome</keyword>
<dbReference type="OrthoDB" id="8479261at2"/>
<dbReference type="GO" id="GO:0006352">
    <property type="term" value="P:DNA-templated transcription initiation"/>
    <property type="evidence" value="ECO:0007669"/>
    <property type="project" value="InterPro"/>
</dbReference>
<sequence length="200" mass="23993">MSFPSREEERRLHERILERDPVAPADVFRLLIPYVMKTVRMEMHCSQEDARDSAIDAILIYLNEPERYDRQKKTLLRSFLTHIAKMRSVDRYRSWERRVLREQKYAEEFELGGRSPKEVMEETVEARRAIEKFEQMNLDDRDQELLHHVLLGEGSTEKLAQVLGHESLPKDERQQMVKRDRDRVLKSLRRFGREDSHDES</sequence>
<protein>
    <submittedName>
        <fullName evidence="1">Sigma-70 family RNA polymerase sigma factor</fullName>
    </submittedName>
</protein>
<dbReference type="InterPro" id="IPR013325">
    <property type="entry name" value="RNA_pol_sigma_r2"/>
</dbReference>
<dbReference type="SUPFAM" id="SSF88946">
    <property type="entry name" value="Sigma2 domain of RNA polymerase sigma factors"/>
    <property type="match status" value="1"/>
</dbReference>
<organism evidence="1 2">
    <name type="scientific">Corallococcus sicarius</name>
    <dbReference type="NCBI Taxonomy" id="2316726"/>
    <lineage>
        <taxon>Bacteria</taxon>
        <taxon>Pseudomonadati</taxon>
        <taxon>Myxococcota</taxon>
        <taxon>Myxococcia</taxon>
        <taxon>Myxococcales</taxon>
        <taxon>Cystobacterineae</taxon>
        <taxon>Myxococcaceae</taxon>
        <taxon>Corallococcus</taxon>
    </lineage>
</organism>
<dbReference type="Gene3D" id="1.10.1740.10">
    <property type="match status" value="1"/>
</dbReference>
<accession>A0A3A8N934</accession>
<evidence type="ECO:0000313" key="1">
    <source>
        <dbReference type="EMBL" id="RKH37645.1"/>
    </source>
</evidence>